<evidence type="ECO:0000256" key="11">
    <source>
        <dbReference type="ARBA" id="ARBA00023136"/>
    </source>
</evidence>
<dbReference type="Pfam" id="PF22461">
    <property type="entry name" value="SLBB_2"/>
    <property type="match status" value="2"/>
</dbReference>
<keyword evidence="12" id="KW-0564">Palmitate</keyword>
<evidence type="ECO:0000256" key="13">
    <source>
        <dbReference type="ARBA" id="ARBA00023237"/>
    </source>
</evidence>
<keyword evidence="8" id="KW-0625">Polysaccharide transport</keyword>
<proteinExistence type="inferred from homology"/>
<name>A0A368P058_AGRVI</name>
<keyword evidence="6" id="KW-0812">Transmembrane</keyword>
<dbReference type="OrthoDB" id="7198507at2"/>
<dbReference type="GO" id="GO:0006811">
    <property type="term" value="P:monoatomic ion transport"/>
    <property type="evidence" value="ECO:0007669"/>
    <property type="project" value="UniProtKB-KW"/>
</dbReference>
<dbReference type="EMBL" id="QUSG01000005">
    <property type="protein sequence ID" value="KAA3527821.1"/>
    <property type="molecule type" value="Genomic_DNA"/>
</dbReference>
<feature type="domain" description="Polysaccharide export protein N-terminal" evidence="16">
    <location>
        <begin position="76"/>
        <end position="158"/>
    </location>
</feature>
<dbReference type="Gene3D" id="3.10.560.10">
    <property type="entry name" value="Outer membrane lipoprotein wza domain like"/>
    <property type="match status" value="2"/>
</dbReference>
<evidence type="ECO:0000256" key="5">
    <source>
        <dbReference type="ARBA" id="ARBA00022597"/>
    </source>
</evidence>
<evidence type="ECO:0000256" key="6">
    <source>
        <dbReference type="ARBA" id="ARBA00022692"/>
    </source>
</evidence>
<evidence type="ECO:0000259" key="16">
    <source>
        <dbReference type="Pfam" id="PF02563"/>
    </source>
</evidence>
<feature type="domain" description="SLBB" evidence="17">
    <location>
        <begin position="250"/>
        <end position="348"/>
    </location>
</feature>
<sequence length="380" mass="39605">MRKVLPVLLIAILSSCAKPSDGPSAGAIRSATFPGSSSKVPVIELSKAPAVTAAAPQSGYSASEPGLSVLRGAYNQQRLRPGDVFDVTLLDTGEEGLFSSTHSSTLNLGRFTVDPQGSVTMPFVGKQRVTDSTPEGLQNRIVQGMKGSAVNPQAVVTVVDKPSSAVLVSGGVKTPGKVALTARRERVLDIISQSGGASVAPQAAKVTVVRGRERATTTLDRVMSDEKQNIVLLPGDQVIVDGEPASYTALGAFKSTGEFQFESGKLTLAQAVGRAGGLLDDRADARNVYVFRNQLIQVPASTITASGAKGPVTMTTSSKPVIYHVNMKDASSIMLMQLFQMQKGDVLYASNSGMVDAAKLLTVYQKVPSTSAAPLPGSSN</sequence>
<keyword evidence="14" id="KW-0449">Lipoprotein</keyword>
<keyword evidence="13" id="KW-0998">Cell outer membrane</keyword>
<evidence type="ECO:0000256" key="12">
    <source>
        <dbReference type="ARBA" id="ARBA00023139"/>
    </source>
</evidence>
<keyword evidence="3" id="KW-0813">Transport</keyword>
<gene>
    <name evidence="18" type="ORF">DXT89_11115</name>
</gene>
<reference evidence="18 19" key="1">
    <citation type="submission" date="2018-08" db="EMBL/GenBank/DDBJ databases">
        <title>Genome sequencing of Agrobacterium vitis strain ICMP 10754.</title>
        <authorList>
            <person name="Visnovsky S.B."/>
            <person name="Pitman A.R."/>
        </authorList>
    </citation>
    <scope>NUCLEOTIDE SEQUENCE [LARGE SCALE GENOMIC DNA]</scope>
    <source>
        <strain evidence="18 19">ICMP 10754</strain>
    </source>
</reference>
<feature type="chain" id="PRO_5030068002" evidence="15">
    <location>
        <begin position="20"/>
        <end position="380"/>
    </location>
</feature>
<keyword evidence="11" id="KW-0472">Membrane</keyword>
<dbReference type="RefSeq" id="WP_060716163.1">
    <property type="nucleotide sequence ID" value="NZ_CP055266.1"/>
</dbReference>
<dbReference type="GO" id="GO:0009279">
    <property type="term" value="C:cell outer membrane"/>
    <property type="evidence" value="ECO:0007669"/>
    <property type="project" value="UniProtKB-SubCell"/>
</dbReference>
<evidence type="ECO:0000256" key="3">
    <source>
        <dbReference type="ARBA" id="ARBA00022448"/>
    </source>
</evidence>
<dbReference type="Proteomes" id="UP000436911">
    <property type="component" value="Unassembled WGS sequence"/>
</dbReference>
<keyword evidence="4" id="KW-1134">Transmembrane beta strand</keyword>
<evidence type="ECO:0000256" key="8">
    <source>
        <dbReference type="ARBA" id="ARBA00023047"/>
    </source>
</evidence>
<evidence type="ECO:0000256" key="15">
    <source>
        <dbReference type="SAM" id="SignalP"/>
    </source>
</evidence>
<dbReference type="GeneID" id="60680069"/>
<dbReference type="InterPro" id="IPR003715">
    <property type="entry name" value="Poly_export_N"/>
</dbReference>
<dbReference type="GO" id="GO:0015288">
    <property type="term" value="F:porin activity"/>
    <property type="evidence" value="ECO:0007669"/>
    <property type="project" value="UniProtKB-KW"/>
</dbReference>
<dbReference type="PANTHER" id="PTHR33619:SF3">
    <property type="entry name" value="POLYSACCHARIDE EXPORT PROTEIN GFCE-RELATED"/>
    <property type="match status" value="1"/>
</dbReference>
<evidence type="ECO:0000256" key="7">
    <source>
        <dbReference type="ARBA" id="ARBA00022729"/>
    </source>
</evidence>
<keyword evidence="10" id="KW-0626">Porin</keyword>
<evidence type="ECO:0000256" key="1">
    <source>
        <dbReference type="ARBA" id="ARBA00004571"/>
    </source>
</evidence>
<comment type="similarity">
    <text evidence="2">Belongs to the BexD/CtrA/VexA family.</text>
</comment>
<evidence type="ECO:0000313" key="18">
    <source>
        <dbReference type="EMBL" id="KAA3527821.1"/>
    </source>
</evidence>
<dbReference type="GO" id="GO:0046930">
    <property type="term" value="C:pore complex"/>
    <property type="evidence" value="ECO:0007669"/>
    <property type="project" value="UniProtKB-KW"/>
</dbReference>
<evidence type="ECO:0000256" key="4">
    <source>
        <dbReference type="ARBA" id="ARBA00022452"/>
    </source>
</evidence>
<comment type="caution">
    <text evidence="18">The sequence shown here is derived from an EMBL/GenBank/DDBJ whole genome shotgun (WGS) entry which is preliminary data.</text>
</comment>
<dbReference type="AlphaFoldDB" id="A0A368P058"/>
<evidence type="ECO:0000256" key="9">
    <source>
        <dbReference type="ARBA" id="ARBA00023065"/>
    </source>
</evidence>
<evidence type="ECO:0000259" key="17">
    <source>
        <dbReference type="Pfam" id="PF22461"/>
    </source>
</evidence>
<dbReference type="GO" id="GO:0015159">
    <property type="term" value="F:polysaccharide transmembrane transporter activity"/>
    <property type="evidence" value="ECO:0007669"/>
    <property type="project" value="InterPro"/>
</dbReference>
<evidence type="ECO:0000256" key="10">
    <source>
        <dbReference type="ARBA" id="ARBA00023114"/>
    </source>
</evidence>
<keyword evidence="9" id="KW-0406">Ion transport</keyword>
<keyword evidence="7 15" id="KW-0732">Signal</keyword>
<evidence type="ECO:0000256" key="14">
    <source>
        <dbReference type="ARBA" id="ARBA00023288"/>
    </source>
</evidence>
<evidence type="ECO:0000256" key="2">
    <source>
        <dbReference type="ARBA" id="ARBA00009450"/>
    </source>
</evidence>
<dbReference type="PROSITE" id="PS51257">
    <property type="entry name" value="PROKAR_LIPOPROTEIN"/>
    <property type="match status" value="1"/>
</dbReference>
<keyword evidence="5" id="KW-0762">Sugar transport</keyword>
<protein>
    <submittedName>
        <fullName evidence="18">Polysaccharide export protein</fullName>
    </submittedName>
</protein>
<dbReference type="Pfam" id="PF02563">
    <property type="entry name" value="Poly_export"/>
    <property type="match status" value="1"/>
</dbReference>
<evidence type="ECO:0000313" key="19">
    <source>
        <dbReference type="Proteomes" id="UP000436911"/>
    </source>
</evidence>
<dbReference type="PANTHER" id="PTHR33619">
    <property type="entry name" value="POLYSACCHARIDE EXPORT PROTEIN GFCE-RELATED"/>
    <property type="match status" value="1"/>
</dbReference>
<comment type="subcellular location">
    <subcellularLocation>
        <location evidence="1">Cell outer membrane</location>
        <topology evidence="1">Multi-pass membrane protein</topology>
    </subcellularLocation>
</comment>
<organism evidence="18 19">
    <name type="scientific">Agrobacterium vitis</name>
    <name type="common">Rhizobium vitis</name>
    <dbReference type="NCBI Taxonomy" id="373"/>
    <lineage>
        <taxon>Bacteria</taxon>
        <taxon>Pseudomonadati</taxon>
        <taxon>Pseudomonadota</taxon>
        <taxon>Alphaproteobacteria</taxon>
        <taxon>Hyphomicrobiales</taxon>
        <taxon>Rhizobiaceae</taxon>
        <taxon>Rhizobium/Agrobacterium group</taxon>
        <taxon>Agrobacterium</taxon>
    </lineage>
</organism>
<accession>A0A368P058</accession>
<dbReference type="InterPro" id="IPR054765">
    <property type="entry name" value="SLBB_dom"/>
</dbReference>
<dbReference type="InterPro" id="IPR049712">
    <property type="entry name" value="Poly_export"/>
</dbReference>
<feature type="domain" description="SLBB" evidence="17">
    <location>
        <begin position="166"/>
        <end position="240"/>
    </location>
</feature>
<dbReference type="Gene3D" id="3.30.1950.10">
    <property type="entry name" value="wza like domain"/>
    <property type="match status" value="1"/>
</dbReference>
<feature type="signal peptide" evidence="15">
    <location>
        <begin position="1"/>
        <end position="19"/>
    </location>
</feature>